<dbReference type="HAMAP" id="MF_01112">
    <property type="entry name" value="UPF0201"/>
    <property type="match status" value="1"/>
</dbReference>
<dbReference type="InterPro" id="IPR002739">
    <property type="entry name" value="PAB1135-like"/>
</dbReference>
<dbReference type="SUPFAM" id="SSF55282">
    <property type="entry name" value="RL5-like"/>
    <property type="match status" value="1"/>
</dbReference>
<organism evidence="1">
    <name type="scientific">marine sediment metagenome</name>
    <dbReference type="NCBI Taxonomy" id="412755"/>
    <lineage>
        <taxon>unclassified sequences</taxon>
        <taxon>metagenomes</taxon>
        <taxon>ecological metagenomes</taxon>
    </lineage>
</organism>
<dbReference type="PANTHER" id="PTHR39652:SF1">
    <property type="entry name" value="UPF0201 PROTEIN TK1335"/>
    <property type="match status" value="1"/>
</dbReference>
<dbReference type="EMBL" id="LAZR01004927">
    <property type="protein sequence ID" value="KKN04389.1"/>
    <property type="molecule type" value="Genomic_DNA"/>
</dbReference>
<dbReference type="Pfam" id="PF01877">
    <property type="entry name" value="RNA_binding"/>
    <property type="match status" value="1"/>
</dbReference>
<evidence type="ECO:0000313" key="1">
    <source>
        <dbReference type="EMBL" id="KKN04389.1"/>
    </source>
</evidence>
<reference evidence="1" key="1">
    <citation type="journal article" date="2015" name="Nature">
        <title>Complex archaea that bridge the gap between prokaryotes and eukaryotes.</title>
        <authorList>
            <person name="Spang A."/>
            <person name="Saw J.H."/>
            <person name="Jorgensen S.L."/>
            <person name="Zaremba-Niedzwiedzka K."/>
            <person name="Martijn J."/>
            <person name="Lind A.E."/>
            <person name="van Eijk R."/>
            <person name="Schleper C."/>
            <person name="Guy L."/>
            <person name="Ettema T.J."/>
        </authorList>
    </citation>
    <scope>NUCLEOTIDE SEQUENCE</scope>
</reference>
<dbReference type="AlphaFoldDB" id="A0A0F9MEU6"/>
<proteinExistence type="inferred from homology"/>
<dbReference type="InterPro" id="IPR022803">
    <property type="entry name" value="Ribosomal_uL5_dom_sf"/>
</dbReference>
<sequence>MKIPDFNCKIDVYCTINPSEDQTKVEQAISNILPDIKIQINDDSLKAISQNLKTLSNIFEVIHSHKIQRVYRRFLSNNLRNDSTWFYLNKQAAFSNTISLCDEAEESPLGPIKIVLTSKNIEDIIDWFVSED</sequence>
<name>A0A0F9MEU6_9ZZZZ</name>
<protein>
    <submittedName>
        <fullName evidence="1">Uncharacterized protein</fullName>
    </submittedName>
</protein>
<comment type="caution">
    <text evidence="1">The sequence shown here is derived from an EMBL/GenBank/DDBJ whole genome shotgun (WGS) entry which is preliminary data.</text>
</comment>
<dbReference type="Gene3D" id="3.30.1440.10">
    <property type="match status" value="1"/>
</dbReference>
<dbReference type="PANTHER" id="PTHR39652">
    <property type="entry name" value="UPF0201 PROTEIN TK1335"/>
    <property type="match status" value="1"/>
</dbReference>
<accession>A0A0F9MEU6</accession>
<gene>
    <name evidence="1" type="ORF">LCGC14_1097990</name>
</gene>